<name>A0AAE8N6M6_9PEZI</name>
<organism evidence="1 2">
    <name type="scientific">Cephalotrichum gorgonifer</name>
    <dbReference type="NCBI Taxonomy" id="2041049"/>
    <lineage>
        <taxon>Eukaryota</taxon>
        <taxon>Fungi</taxon>
        <taxon>Dikarya</taxon>
        <taxon>Ascomycota</taxon>
        <taxon>Pezizomycotina</taxon>
        <taxon>Sordariomycetes</taxon>
        <taxon>Hypocreomycetidae</taxon>
        <taxon>Microascales</taxon>
        <taxon>Microascaceae</taxon>
        <taxon>Cephalotrichum</taxon>
    </lineage>
</organism>
<dbReference type="CDD" id="cd07067">
    <property type="entry name" value="HP_PGM_like"/>
    <property type="match status" value="1"/>
</dbReference>
<dbReference type="SMART" id="SM00855">
    <property type="entry name" value="PGAM"/>
    <property type="match status" value="1"/>
</dbReference>
<dbReference type="InterPro" id="IPR013078">
    <property type="entry name" value="His_Pase_superF_clade-1"/>
</dbReference>
<comment type="caution">
    <text evidence="1">The sequence shown here is derived from an EMBL/GenBank/DDBJ whole genome shotgun (WGS) entry which is preliminary data.</text>
</comment>
<evidence type="ECO:0000313" key="2">
    <source>
        <dbReference type="Proteomes" id="UP001187682"/>
    </source>
</evidence>
<dbReference type="EMBL" id="ONZQ02000018">
    <property type="protein sequence ID" value="SPO07162.1"/>
    <property type="molecule type" value="Genomic_DNA"/>
</dbReference>
<gene>
    <name evidence="1" type="ORF">DNG_09856</name>
</gene>
<dbReference type="InterPro" id="IPR029033">
    <property type="entry name" value="His_PPase_superfam"/>
</dbReference>
<dbReference type="PANTHER" id="PTHR48100">
    <property type="entry name" value="BROAD-SPECIFICITY PHOSPHATASE YOR283W-RELATED"/>
    <property type="match status" value="1"/>
</dbReference>
<dbReference type="SUPFAM" id="SSF53254">
    <property type="entry name" value="Phosphoglycerate mutase-like"/>
    <property type="match status" value="1"/>
</dbReference>
<dbReference type="GO" id="GO:0005737">
    <property type="term" value="C:cytoplasm"/>
    <property type="evidence" value="ECO:0007669"/>
    <property type="project" value="TreeGrafter"/>
</dbReference>
<dbReference type="AlphaFoldDB" id="A0AAE8N6M6"/>
<evidence type="ECO:0008006" key="3">
    <source>
        <dbReference type="Google" id="ProtNLM"/>
    </source>
</evidence>
<proteinExistence type="predicted"/>
<dbReference type="Proteomes" id="UP001187682">
    <property type="component" value="Unassembled WGS sequence"/>
</dbReference>
<sequence length="217" mass="23329">MAPIIYLVRHAESEHNVSKDFTQRDPPLTATGLAQASTLIESFPDPASIAVVVTSPLTRTLQTTTVGFPQVLHRDAAGGAQLIIDPDLQERSDLPCDTGSGPAELHKAFPHLNFSDLGDEWFVKEGLYAADDVAVAKRAQRFRERLRDITASLEKDAEGASEGAPRSNVVVVTHGVFMKFLADDDAIDLPKAGWKAFNLDSREDGGAVLVPLVGGKS</sequence>
<keyword evidence="2" id="KW-1185">Reference proteome</keyword>
<protein>
    <recommendedName>
        <fullName evidence="3">Phosphoglycerate mutase family protein</fullName>
    </recommendedName>
</protein>
<dbReference type="InterPro" id="IPR050275">
    <property type="entry name" value="PGM_Phosphatase"/>
</dbReference>
<accession>A0AAE8N6M6</accession>
<dbReference type="PANTHER" id="PTHR48100:SF54">
    <property type="entry name" value="PHOSPHATASE SPAC5H10.03-RELATED"/>
    <property type="match status" value="1"/>
</dbReference>
<dbReference type="GO" id="GO:0016791">
    <property type="term" value="F:phosphatase activity"/>
    <property type="evidence" value="ECO:0007669"/>
    <property type="project" value="TreeGrafter"/>
</dbReference>
<dbReference type="Gene3D" id="3.40.50.1240">
    <property type="entry name" value="Phosphoglycerate mutase-like"/>
    <property type="match status" value="1"/>
</dbReference>
<dbReference type="Pfam" id="PF00300">
    <property type="entry name" value="His_Phos_1"/>
    <property type="match status" value="1"/>
</dbReference>
<reference evidence="1" key="1">
    <citation type="submission" date="2018-03" db="EMBL/GenBank/DDBJ databases">
        <authorList>
            <person name="Guldener U."/>
        </authorList>
    </citation>
    <scope>NUCLEOTIDE SEQUENCE</scope>
</reference>
<evidence type="ECO:0000313" key="1">
    <source>
        <dbReference type="EMBL" id="SPO07162.1"/>
    </source>
</evidence>